<dbReference type="InterPro" id="IPR037923">
    <property type="entry name" value="HTH-like"/>
</dbReference>
<keyword evidence="4" id="KW-0010">Activator</keyword>
<dbReference type="PROSITE" id="PS01124">
    <property type="entry name" value="HTH_ARAC_FAMILY_2"/>
    <property type="match status" value="1"/>
</dbReference>
<dbReference type="EMBL" id="JAGGDJ010000089">
    <property type="protein sequence ID" value="MBO7748972.1"/>
    <property type="molecule type" value="Genomic_DNA"/>
</dbReference>
<keyword evidence="1" id="KW-0963">Cytoplasm</keyword>
<proteinExistence type="predicted"/>
<dbReference type="InterPro" id="IPR018062">
    <property type="entry name" value="HTH_AraC-typ_CS"/>
</dbReference>
<dbReference type="PROSITE" id="PS00041">
    <property type="entry name" value="HTH_ARAC_FAMILY_1"/>
    <property type="match status" value="1"/>
</dbReference>
<dbReference type="SUPFAM" id="SSF46689">
    <property type="entry name" value="Homeodomain-like"/>
    <property type="match status" value="2"/>
</dbReference>
<evidence type="ECO:0000313" key="8">
    <source>
        <dbReference type="Proteomes" id="UP000670947"/>
    </source>
</evidence>
<evidence type="ECO:0000256" key="1">
    <source>
        <dbReference type="ARBA" id="ARBA00022490"/>
    </source>
</evidence>
<reference evidence="7 8" key="1">
    <citation type="submission" date="2021-03" db="EMBL/GenBank/DDBJ databases">
        <title>Paenibacillus artemisicola MWE-103 whole genome sequence.</title>
        <authorList>
            <person name="Ham Y.J."/>
        </authorList>
    </citation>
    <scope>NUCLEOTIDE SEQUENCE [LARGE SCALE GENOMIC DNA]</scope>
    <source>
        <strain evidence="7 8">MWE-103</strain>
    </source>
</reference>
<dbReference type="PRINTS" id="PR00032">
    <property type="entry name" value="HTHARAC"/>
</dbReference>
<dbReference type="PANTHER" id="PTHR46796">
    <property type="entry name" value="HTH-TYPE TRANSCRIPTIONAL ACTIVATOR RHAS-RELATED"/>
    <property type="match status" value="1"/>
</dbReference>
<organism evidence="7 8">
    <name type="scientific">Paenibacillus artemisiicola</name>
    <dbReference type="NCBI Taxonomy" id="1172618"/>
    <lineage>
        <taxon>Bacteria</taxon>
        <taxon>Bacillati</taxon>
        <taxon>Bacillota</taxon>
        <taxon>Bacilli</taxon>
        <taxon>Bacillales</taxon>
        <taxon>Paenibacillaceae</taxon>
        <taxon>Paenibacillus</taxon>
    </lineage>
</organism>
<keyword evidence="8" id="KW-1185">Reference proteome</keyword>
<keyword evidence="3" id="KW-0238">DNA-binding</keyword>
<evidence type="ECO:0000256" key="2">
    <source>
        <dbReference type="ARBA" id="ARBA00023015"/>
    </source>
</evidence>
<dbReference type="InterPro" id="IPR014710">
    <property type="entry name" value="RmlC-like_jellyroll"/>
</dbReference>
<dbReference type="SUPFAM" id="SSF51215">
    <property type="entry name" value="Regulatory protein AraC"/>
    <property type="match status" value="1"/>
</dbReference>
<comment type="caution">
    <text evidence="7">The sequence shown here is derived from an EMBL/GenBank/DDBJ whole genome shotgun (WGS) entry which is preliminary data.</text>
</comment>
<protein>
    <submittedName>
        <fullName evidence="7">Helix-turn-helix transcriptional regulator</fullName>
    </submittedName>
</protein>
<dbReference type="InterPro" id="IPR020449">
    <property type="entry name" value="Tscrpt_reg_AraC-type_HTH"/>
</dbReference>
<keyword evidence="2" id="KW-0805">Transcription regulation</keyword>
<dbReference type="Pfam" id="PF02311">
    <property type="entry name" value="AraC_binding"/>
    <property type="match status" value="1"/>
</dbReference>
<dbReference type="InterPro" id="IPR050204">
    <property type="entry name" value="AraC_XylS_family_regulators"/>
</dbReference>
<dbReference type="Proteomes" id="UP000670947">
    <property type="component" value="Unassembled WGS sequence"/>
</dbReference>
<evidence type="ECO:0000256" key="3">
    <source>
        <dbReference type="ARBA" id="ARBA00023125"/>
    </source>
</evidence>
<dbReference type="Pfam" id="PF12833">
    <property type="entry name" value="HTH_18"/>
    <property type="match status" value="1"/>
</dbReference>
<accession>A0ABS3WL14</accession>
<gene>
    <name evidence="7" type="ORF">I8J29_32905</name>
</gene>
<dbReference type="Gene3D" id="2.60.120.10">
    <property type="entry name" value="Jelly Rolls"/>
    <property type="match status" value="1"/>
</dbReference>
<dbReference type="InterPro" id="IPR003313">
    <property type="entry name" value="AraC-bd"/>
</dbReference>
<dbReference type="SMART" id="SM00342">
    <property type="entry name" value="HTH_ARAC"/>
    <property type="match status" value="1"/>
</dbReference>
<feature type="domain" description="HTH araC/xylS-type" evidence="6">
    <location>
        <begin position="187"/>
        <end position="285"/>
    </location>
</feature>
<keyword evidence="5" id="KW-0804">Transcription</keyword>
<evidence type="ECO:0000256" key="4">
    <source>
        <dbReference type="ARBA" id="ARBA00023159"/>
    </source>
</evidence>
<dbReference type="InterPro" id="IPR018060">
    <property type="entry name" value="HTH_AraC"/>
</dbReference>
<evidence type="ECO:0000256" key="5">
    <source>
        <dbReference type="ARBA" id="ARBA00023163"/>
    </source>
</evidence>
<dbReference type="Gene3D" id="1.10.10.60">
    <property type="entry name" value="Homeodomain-like"/>
    <property type="match status" value="2"/>
</dbReference>
<dbReference type="PANTHER" id="PTHR46796:SF13">
    <property type="entry name" value="HTH-TYPE TRANSCRIPTIONAL ACTIVATOR RHAS"/>
    <property type="match status" value="1"/>
</dbReference>
<dbReference type="RefSeq" id="WP_208851486.1">
    <property type="nucleotide sequence ID" value="NZ_JAGGDJ010000089.1"/>
</dbReference>
<evidence type="ECO:0000313" key="7">
    <source>
        <dbReference type="EMBL" id="MBO7748972.1"/>
    </source>
</evidence>
<name>A0ABS3WL14_9BACL</name>
<evidence type="ECO:0000259" key="6">
    <source>
        <dbReference type="PROSITE" id="PS01124"/>
    </source>
</evidence>
<dbReference type="InterPro" id="IPR009057">
    <property type="entry name" value="Homeodomain-like_sf"/>
</dbReference>
<sequence length="288" mass="32107">MAITRPIRQMLGKDLFDPALPIFVNRAVETFQLTEHRHDFLEISYVGEGAGTHHVGAETFPVAHGDIFFLPVGISHVFRPSTAAPKHPLVVYNCVIAPEAARRLAEAVPGGEALLPLLASGGCRRFRDPYGEFYRLIQRLHYEYLTDQPGREASLHQGVLALLLCLFRLDARQGGESGTAVASTRFETVLETIHGRFDQELTARELAAIAGIGERQFHRLFAKQAGMPLKAYHQNVRIREACRLLRTTDRKISDIAAAVGYQDIAYFNALFKRKNGMSPRAYRKGEPG</sequence>